<feature type="signal peptide" evidence="1">
    <location>
        <begin position="1"/>
        <end position="43"/>
    </location>
</feature>
<protein>
    <recommendedName>
        <fullName evidence="2">DUF732 domain-containing protein</fullName>
    </recommendedName>
</protein>
<accession>A0A1W9Z5E1</accession>
<name>A0A1W9Z5E1_MYCAI</name>
<feature type="chain" id="PRO_5038947179" description="DUF732 domain-containing protein" evidence="1">
    <location>
        <begin position="44"/>
        <end position="131"/>
    </location>
</feature>
<sequence>MAAPSIHFAVRVVYIAVMAKMKLAIATALLASTSIAMTAPAHADAATDFLTMVSSQGLNVGDTPPDVQITLDTANTVCQMLHNGFSPEVVERQVPYVFPQATPTQEAGFVRAAQATLCITAYAPLQPGGDY</sequence>
<keyword evidence="1" id="KW-0732">Signal</keyword>
<dbReference type="Proteomes" id="UP000192707">
    <property type="component" value="Unassembled WGS sequence"/>
</dbReference>
<evidence type="ECO:0000313" key="3">
    <source>
        <dbReference type="EMBL" id="ORA07576.1"/>
    </source>
</evidence>
<dbReference type="AlphaFoldDB" id="A0A1W9Z5E1"/>
<gene>
    <name evidence="3" type="ORF">BST14_27170</name>
</gene>
<organism evidence="3 4">
    <name type="scientific">Mycobacterium arosiense ATCC BAA-1401 = DSM 45069</name>
    <dbReference type="NCBI Taxonomy" id="1265311"/>
    <lineage>
        <taxon>Bacteria</taxon>
        <taxon>Bacillati</taxon>
        <taxon>Actinomycetota</taxon>
        <taxon>Actinomycetes</taxon>
        <taxon>Mycobacteriales</taxon>
        <taxon>Mycobacteriaceae</taxon>
        <taxon>Mycobacterium</taxon>
        <taxon>Mycobacterium avium complex (MAC)</taxon>
    </lineage>
</organism>
<comment type="caution">
    <text evidence="3">The sequence shown here is derived from an EMBL/GenBank/DDBJ whole genome shotgun (WGS) entry which is preliminary data.</text>
</comment>
<dbReference type="Pfam" id="PF05305">
    <property type="entry name" value="DUF732"/>
    <property type="match status" value="1"/>
</dbReference>
<proteinExistence type="predicted"/>
<dbReference type="EMBL" id="MVHG01000140">
    <property type="protein sequence ID" value="ORA07576.1"/>
    <property type="molecule type" value="Genomic_DNA"/>
</dbReference>
<reference evidence="3 4" key="1">
    <citation type="submission" date="2016-12" db="EMBL/GenBank/DDBJ databases">
        <title>The new phylogeny of genus Mycobacterium.</title>
        <authorList>
            <person name="Tortoli E."/>
            <person name="Trovato A."/>
            <person name="Cirillo D.M."/>
        </authorList>
    </citation>
    <scope>NUCLEOTIDE SEQUENCE [LARGE SCALE GENOMIC DNA]</scope>
    <source>
        <strain evidence="3 4">DSM 45069</strain>
    </source>
</reference>
<evidence type="ECO:0000259" key="2">
    <source>
        <dbReference type="Pfam" id="PF05305"/>
    </source>
</evidence>
<feature type="domain" description="DUF732" evidence="2">
    <location>
        <begin position="47"/>
        <end position="118"/>
    </location>
</feature>
<evidence type="ECO:0000313" key="4">
    <source>
        <dbReference type="Proteomes" id="UP000192707"/>
    </source>
</evidence>
<dbReference type="InterPro" id="IPR007969">
    <property type="entry name" value="DUF732"/>
</dbReference>
<evidence type="ECO:0000256" key="1">
    <source>
        <dbReference type="SAM" id="SignalP"/>
    </source>
</evidence>
<keyword evidence="4" id="KW-1185">Reference proteome</keyword>